<protein>
    <submittedName>
        <fullName evidence="4">Pyridoxal-phosphate dependent enzyme</fullName>
    </submittedName>
</protein>
<evidence type="ECO:0000256" key="2">
    <source>
        <dbReference type="ARBA" id="ARBA00022898"/>
    </source>
</evidence>
<evidence type="ECO:0000259" key="3">
    <source>
        <dbReference type="Pfam" id="PF00291"/>
    </source>
</evidence>
<accession>A0ABV4HRP4</accession>
<comment type="caution">
    <text evidence="4">The sequence shown here is derived from an EMBL/GenBank/DDBJ whole genome shotgun (WGS) entry which is preliminary data.</text>
</comment>
<dbReference type="InterPro" id="IPR001926">
    <property type="entry name" value="TrpB-like_PALP"/>
</dbReference>
<organism evidence="4 5">
    <name type="scientific">Luteimonas salinilitoris</name>
    <dbReference type="NCBI Taxonomy" id="3237697"/>
    <lineage>
        <taxon>Bacteria</taxon>
        <taxon>Pseudomonadati</taxon>
        <taxon>Pseudomonadota</taxon>
        <taxon>Gammaproteobacteria</taxon>
        <taxon>Lysobacterales</taxon>
        <taxon>Lysobacteraceae</taxon>
        <taxon>Luteimonas</taxon>
    </lineage>
</organism>
<dbReference type="Gene3D" id="3.40.50.1100">
    <property type="match status" value="2"/>
</dbReference>
<evidence type="ECO:0000256" key="1">
    <source>
        <dbReference type="ARBA" id="ARBA00001933"/>
    </source>
</evidence>
<proteinExistence type="predicted"/>
<dbReference type="PANTHER" id="PTHR42937">
    <property type="match status" value="1"/>
</dbReference>
<feature type="domain" description="Tryptophan synthase beta chain-like PALP" evidence="3">
    <location>
        <begin position="18"/>
        <end position="344"/>
    </location>
</feature>
<dbReference type="Pfam" id="PF00291">
    <property type="entry name" value="PALP"/>
    <property type="match status" value="1"/>
</dbReference>
<keyword evidence="5" id="KW-1185">Reference proteome</keyword>
<evidence type="ECO:0000313" key="4">
    <source>
        <dbReference type="EMBL" id="MEZ0474377.1"/>
    </source>
</evidence>
<keyword evidence="2" id="KW-0663">Pyridoxal phosphate</keyword>
<dbReference type="Proteomes" id="UP001566331">
    <property type="component" value="Unassembled WGS sequence"/>
</dbReference>
<dbReference type="PANTHER" id="PTHR42937:SF1">
    <property type="entry name" value="DIAMINOPROPIONATE AMMONIA-LYASE"/>
    <property type="match status" value="1"/>
</dbReference>
<reference evidence="4 5" key="1">
    <citation type="submission" date="2024-07" db="EMBL/GenBank/DDBJ databases">
        <title>Luteimonas salilacus sp. nov., isolated from the shore soil of Salt Lake in Tibet of China.</title>
        <authorList>
            <person name="Zhang X."/>
            <person name="Li A."/>
        </authorList>
    </citation>
    <scope>NUCLEOTIDE SEQUENCE [LARGE SCALE GENOMIC DNA]</scope>
    <source>
        <strain evidence="4 5">B3-2-R+30</strain>
    </source>
</reference>
<gene>
    <name evidence="4" type="ORF">AB6713_07060</name>
</gene>
<sequence length="357" mass="36500">MHRSLHSPPSADPADWTEYRRTRLVELPGLARLAGVGRVFVKAEWERNLGNFKSLGGMLAGLRALARAAGARSIRALLAAGASGARLPRLVCASDGNHGLAVAAAAARAGAGSRIYLPESVAGTRADRIEVLGGEVIRVSGTYDDAVSAAVAAAFSGDGLLVPDTSADVHDQVVGDVMAGYAVMTGEIAAQLREHAGARPTHLFVQAGVGGLAAAMAEGLHGVMRAPNRLLVVEPESADCVSRALSAGAPVRIAGDLHTCADMLSCGLASAPALEVLLRHAAESVLVGEERLRDAVDVLRDTGGVETTPSGAAGLAGLLDVAPHPVLRDRHRLDADSHVLLVVTEGAIVTSRVGPAG</sequence>
<dbReference type="SUPFAM" id="SSF53686">
    <property type="entry name" value="Tryptophan synthase beta subunit-like PLP-dependent enzymes"/>
    <property type="match status" value="1"/>
</dbReference>
<comment type="cofactor">
    <cofactor evidence="1">
        <name>pyridoxal 5'-phosphate</name>
        <dbReference type="ChEBI" id="CHEBI:597326"/>
    </cofactor>
</comment>
<dbReference type="InterPro" id="IPR036052">
    <property type="entry name" value="TrpB-like_PALP_sf"/>
</dbReference>
<name>A0ABV4HRP4_9GAMM</name>
<dbReference type="RefSeq" id="WP_370563535.1">
    <property type="nucleotide sequence ID" value="NZ_JBFWIB010000004.1"/>
</dbReference>
<evidence type="ECO:0000313" key="5">
    <source>
        <dbReference type="Proteomes" id="UP001566331"/>
    </source>
</evidence>
<dbReference type="EMBL" id="JBFWIC010000007">
    <property type="protein sequence ID" value="MEZ0474377.1"/>
    <property type="molecule type" value="Genomic_DNA"/>
</dbReference>